<dbReference type="AlphaFoldDB" id="A0A7X6N0A5"/>
<evidence type="ECO:0000256" key="1">
    <source>
        <dbReference type="SAM" id="Phobius"/>
    </source>
</evidence>
<keyword evidence="1" id="KW-0472">Membrane</keyword>
<dbReference type="RefSeq" id="WP_168721154.1">
    <property type="nucleotide sequence ID" value="NZ_JAAXPN010000001.1"/>
</dbReference>
<evidence type="ECO:0000313" key="2">
    <source>
        <dbReference type="EMBL" id="NKZ23356.1"/>
    </source>
</evidence>
<keyword evidence="1" id="KW-1133">Transmembrane helix</keyword>
<keyword evidence="3" id="KW-1185">Reference proteome</keyword>
<name>A0A7X6N0A5_9LACO</name>
<keyword evidence="1" id="KW-0812">Transmembrane</keyword>
<evidence type="ECO:0000313" key="3">
    <source>
        <dbReference type="Proteomes" id="UP000549765"/>
    </source>
</evidence>
<reference evidence="2 3" key="1">
    <citation type="submission" date="2020-04" db="EMBL/GenBank/DDBJ databases">
        <title>MicrobeNet Type strains.</title>
        <authorList>
            <person name="Nicholson A.C."/>
        </authorList>
    </citation>
    <scope>NUCLEOTIDE SEQUENCE [LARGE SCALE GENOMIC DNA]</scope>
    <source>
        <strain evidence="2 3">CCUG 61472</strain>
    </source>
</reference>
<comment type="caution">
    <text evidence="2">The sequence shown here is derived from an EMBL/GenBank/DDBJ whole genome shotgun (WGS) entry which is preliminary data.</text>
</comment>
<feature type="transmembrane region" description="Helical" evidence="1">
    <location>
        <begin position="120"/>
        <end position="138"/>
    </location>
</feature>
<sequence length="234" mass="26496">MRTSELIEKNNELRQLLNPENKQFYSDFLVYMRFKTVIKDSFTVEILLLEILNDILDAQDEGTNAVQYFGKNPKQVADELLVTLSNSWQAMLYFGGIIFGCYGLYTILLMLAMPTGMIDLGQILLFIISGFIIVWFILKYLGNLVYQVKRTIKSNILRILLMILSFTMIVALGGGIGLLKTPLRFLISSQVSMGIVMIIMAALTIWYFKIGKPKMLPIYVTGMGLGILGILLRL</sequence>
<dbReference type="SUPFAM" id="SSF158560">
    <property type="entry name" value="BH3980-like"/>
    <property type="match status" value="1"/>
</dbReference>
<feature type="transmembrane region" description="Helical" evidence="1">
    <location>
        <begin position="90"/>
        <end position="114"/>
    </location>
</feature>
<protein>
    <submittedName>
        <fullName evidence="2">DUF1129 domain-containing protein</fullName>
    </submittedName>
</protein>
<feature type="transmembrane region" description="Helical" evidence="1">
    <location>
        <begin position="185"/>
        <end position="208"/>
    </location>
</feature>
<dbReference type="EMBL" id="JAAXPN010000001">
    <property type="protein sequence ID" value="NKZ23356.1"/>
    <property type="molecule type" value="Genomic_DNA"/>
</dbReference>
<feature type="transmembrane region" description="Helical" evidence="1">
    <location>
        <begin position="215"/>
        <end position="232"/>
    </location>
</feature>
<dbReference type="Proteomes" id="UP000549765">
    <property type="component" value="Unassembled WGS sequence"/>
</dbReference>
<feature type="transmembrane region" description="Helical" evidence="1">
    <location>
        <begin position="159"/>
        <end position="179"/>
    </location>
</feature>
<gene>
    <name evidence="2" type="ORF">HF964_00805</name>
</gene>
<organism evidence="2 3">
    <name type="scientific">Periweissella fabalis</name>
    <dbReference type="NCBI Taxonomy" id="1070421"/>
    <lineage>
        <taxon>Bacteria</taxon>
        <taxon>Bacillati</taxon>
        <taxon>Bacillota</taxon>
        <taxon>Bacilli</taxon>
        <taxon>Lactobacillales</taxon>
        <taxon>Lactobacillaceae</taxon>
        <taxon>Periweissella</taxon>
    </lineage>
</organism>
<accession>A0A7X6N0A5</accession>
<proteinExistence type="predicted"/>